<protein>
    <submittedName>
        <fullName evidence="1">Uncharacterized protein</fullName>
    </submittedName>
</protein>
<keyword evidence="2" id="KW-1185">Reference proteome</keyword>
<dbReference type="EMBL" id="CM023484">
    <property type="protein sequence ID" value="KAH6933683.1"/>
    <property type="molecule type" value="Genomic_DNA"/>
</dbReference>
<evidence type="ECO:0000313" key="1">
    <source>
        <dbReference type="EMBL" id="KAH6933683.1"/>
    </source>
</evidence>
<dbReference type="Proteomes" id="UP000821845">
    <property type="component" value="Chromosome 4"/>
</dbReference>
<reference evidence="1" key="1">
    <citation type="submission" date="2020-05" db="EMBL/GenBank/DDBJ databases">
        <title>Large-scale comparative analyses of tick genomes elucidate their genetic diversity and vector capacities.</title>
        <authorList>
            <person name="Jia N."/>
            <person name="Wang J."/>
            <person name="Shi W."/>
            <person name="Du L."/>
            <person name="Sun Y."/>
            <person name="Zhan W."/>
            <person name="Jiang J."/>
            <person name="Wang Q."/>
            <person name="Zhang B."/>
            <person name="Ji P."/>
            <person name="Sakyi L.B."/>
            <person name="Cui X."/>
            <person name="Yuan T."/>
            <person name="Jiang B."/>
            <person name="Yang W."/>
            <person name="Lam T.T.-Y."/>
            <person name="Chang Q."/>
            <person name="Ding S."/>
            <person name="Wang X."/>
            <person name="Zhu J."/>
            <person name="Ruan X."/>
            <person name="Zhao L."/>
            <person name="Wei J."/>
            <person name="Que T."/>
            <person name="Du C."/>
            <person name="Cheng J."/>
            <person name="Dai P."/>
            <person name="Han X."/>
            <person name="Huang E."/>
            <person name="Gao Y."/>
            <person name="Liu J."/>
            <person name="Shao H."/>
            <person name="Ye R."/>
            <person name="Li L."/>
            <person name="Wei W."/>
            <person name="Wang X."/>
            <person name="Wang C."/>
            <person name="Yang T."/>
            <person name="Huo Q."/>
            <person name="Li W."/>
            <person name="Guo W."/>
            <person name="Chen H."/>
            <person name="Zhou L."/>
            <person name="Ni X."/>
            <person name="Tian J."/>
            <person name="Zhou Y."/>
            <person name="Sheng Y."/>
            <person name="Liu T."/>
            <person name="Pan Y."/>
            <person name="Xia L."/>
            <person name="Li J."/>
            <person name="Zhao F."/>
            <person name="Cao W."/>
        </authorList>
    </citation>
    <scope>NUCLEOTIDE SEQUENCE</scope>
    <source>
        <strain evidence="1">Hyas-2018</strain>
    </source>
</reference>
<accession>A0ACB7SG34</accession>
<evidence type="ECO:0000313" key="2">
    <source>
        <dbReference type="Proteomes" id="UP000821845"/>
    </source>
</evidence>
<gene>
    <name evidence="1" type="ORF">HPB50_017578</name>
</gene>
<organism evidence="1 2">
    <name type="scientific">Hyalomma asiaticum</name>
    <name type="common">Tick</name>
    <dbReference type="NCBI Taxonomy" id="266040"/>
    <lineage>
        <taxon>Eukaryota</taxon>
        <taxon>Metazoa</taxon>
        <taxon>Ecdysozoa</taxon>
        <taxon>Arthropoda</taxon>
        <taxon>Chelicerata</taxon>
        <taxon>Arachnida</taxon>
        <taxon>Acari</taxon>
        <taxon>Parasitiformes</taxon>
        <taxon>Ixodida</taxon>
        <taxon>Ixodoidea</taxon>
        <taxon>Ixodidae</taxon>
        <taxon>Hyalomminae</taxon>
        <taxon>Hyalomma</taxon>
    </lineage>
</organism>
<name>A0ACB7SG34_HYAAI</name>
<proteinExistence type="predicted"/>
<sequence>MSDAGITWRFPSKSSRNRTTANMLPRAAPQVYKHANVNMHKKSKRRTRRCSDFDLQQMQADRETKADKVYCLSCCADALARASLQNFTQYNGHYGCGWCLHRKKTVDDLVETATMCLLPCLVKERKEAFVKSHARWRQGEEDTRALPMRVTSGSVERPQGAEGGWRIRREVRRAQGLFWWAAGRWDAVTVALGAMVSSVSAAEQRPRRFGASAKASRWLVLLCELCTACLQSTMRWIAFRSGHPSPQLKKLLHDGIMIPCSNLRHRIVRYCDKRMEWDRQRKGYLVKWKGLPRWDSSFEPEENLNSDSLRSF</sequence>
<comment type="caution">
    <text evidence="1">The sequence shown here is derived from an EMBL/GenBank/DDBJ whole genome shotgun (WGS) entry which is preliminary data.</text>
</comment>